<evidence type="ECO:0000313" key="2">
    <source>
        <dbReference type="Proteomes" id="UP001642540"/>
    </source>
</evidence>
<dbReference type="Proteomes" id="UP001642540">
    <property type="component" value="Unassembled WGS sequence"/>
</dbReference>
<protein>
    <submittedName>
        <fullName evidence="1">Uncharacterized protein</fullName>
    </submittedName>
</protein>
<proteinExistence type="predicted"/>
<reference evidence="1 2" key="1">
    <citation type="submission" date="2024-08" db="EMBL/GenBank/DDBJ databases">
        <authorList>
            <person name="Cucini C."/>
            <person name="Frati F."/>
        </authorList>
    </citation>
    <scope>NUCLEOTIDE SEQUENCE [LARGE SCALE GENOMIC DNA]</scope>
</reference>
<dbReference type="EMBL" id="CAXLJM020000124">
    <property type="protein sequence ID" value="CAL8139018.1"/>
    <property type="molecule type" value="Genomic_DNA"/>
</dbReference>
<name>A0ABP1RYG2_9HEXA</name>
<gene>
    <name evidence="1" type="ORF">ODALV1_LOCUS27647</name>
</gene>
<evidence type="ECO:0000313" key="1">
    <source>
        <dbReference type="EMBL" id="CAL8139018.1"/>
    </source>
</evidence>
<sequence length="158" mass="17764">MTTNFLSIHFYFTNSAKWLVLSKLLVSRLEGKLLVSNLQRRLLVRVPQRPEVSRSLIVTVPVLWLSEKSVVTRRALSSSSANCPSNVLFVKSLKISRPTCVSRAQPSWLSKKLPKLTWLVFLRTPTCAPFTPSVSPSCPKISNSPDVSVENVLKYTHQ</sequence>
<comment type="caution">
    <text evidence="1">The sequence shown here is derived from an EMBL/GenBank/DDBJ whole genome shotgun (WGS) entry which is preliminary data.</text>
</comment>
<accession>A0ABP1RYG2</accession>
<organism evidence="1 2">
    <name type="scientific">Orchesella dallaii</name>
    <dbReference type="NCBI Taxonomy" id="48710"/>
    <lineage>
        <taxon>Eukaryota</taxon>
        <taxon>Metazoa</taxon>
        <taxon>Ecdysozoa</taxon>
        <taxon>Arthropoda</taxon>
        <taxon>Hexapoda</taxon>
        <taxon>Collembola</taxon>
        <taxon>Entomobryomorpha</taxon>
        <taxon>Entomobryoidea</taxon>
        <taxon>Orchesellidae</taxon>
        <taxon>Orchesellinae</taxon>
        <taxon>Orchesella</taxon>
    </lineage>
</organism>
<keyword evidence="2" id="KW-1185">Reference proteome</keyword>